<dbReference type="InParanoid" id="K3WSZ7"/>
<dbReference type="Gene3D" id="1.20.890.10">
    <property type="entry name" value="cAMP-dependent protein kinase regulatory subunit, dimerization-anchoring domain"/>
    <property type="match status" value="1"/>
</dbReference>
<dbReference type="OMA" id="CKEKPMG"/>
<evidence type="ECO:0000313" key="1">
    <source>
        <dbReference type="EnsemblProtists" id="PYU1_T008091"/>
    </source>
</evidence>
<dbReference type="AlphaFoldDB" id="K3WSZ7"/>
<dbReference type="HOGENOM" id="CLU_1417703_0_0_1"/>
<name>K3WSZ7_GLOUD</name>
<accession>K3WSZ7</accession>
<proteinExistence type="predicted"/>
<protein>
    <submittedName>
        <fullName evidence="1">Uncharacterized protein</fullName>
    </submittedName>
</protein>
<evidence type="ECO:0000313" key="2">
    <source>
        <dbReference type="Proteomes" id="UP000019132"/>
    </source>
</evidence>
<dbReference type="VEuPathDB" id="FungiDB:PYU1_G008075"/>
<dbReference type="EMBL" id="GL376619">
    <property type="status" value="NOT_ANNOTATED_CDS"/>
    <property type="molecule type" value="Genomic_DNA"/>
</dbReference>
<sequence length="194" mass="20657">MEPRYDSCTYRARREFLGVEFDIKLFDVDASGIAVVALQQTSGSDASLSPPLKFARVFSSSELRVAGICKTLEGFVALVDALELVEDAYFTAQDAVESQSAEISELAAFQLSAALPGIARPPPIVSQAAAMAYFTRAPVGSEGSSESSNPLLLDVVAKGLTELCRAKPAGTVDAVTWLGNWFLNNNPTHPSVQV</sequence>
<dbReference type="eggNOG" id="ENOG502SACH">
    <property type="taxonomic scope" value="Eukaryota"/>
</dbReference>
<dbReference type="EnsemblProtists" id="PYU1_T008091">
    <property type="protein sequence ID" value="PYU1_T008091"/>
    <property type="gene ID" value="PYU1_G008075"/>
</dbReference>
<reference evidence="2" key="1">
    <citation type="journal article" date="2010" name="Genome Biol.">
        <title>Genome sequence of the necrotrophic plant pathogen Pythium ultimum reveals original pathogenicity mechanisms and effector repertoire.</title>
        <authorList>
            <person name="Levesque C.A."/>
            <person name="Brouwer H."/>
            <person name="Cano L."/>
            <person name="Hamilton J.P."/>
            <person name="Holt C."/>
            <person name="Huitema E."/>
            <person name="Raffaele S."/>
            <person name="Robideau G.P."/>
            <person name="Thines M."/>
            <person name="Win J."/>
            <person name="Zerillo M.M."/>
            <person name="Beakes G.W."/>
            <person name="Boore J.L."/>
            <person name="Busam D."/>
            <person name="Dumas B."/>
            <person name="Ferriera S."/>
            <person name="Fuerstenberg S.I."/>
            <person name="Gachon C.M."/>
            <person name="Gaulin E."/>
            <person name="Govers F."/>
            <person name="Grenville-Briggs L."/>
            <person name="Horner N."/>
            <person name="Hostetler J."/>
            <person name="Jiang R.H."/>
            <person name="Johnson J."/>
            <person name="Krajaejun T."/>
            <person name="Lin H."/>
            <person name="Meijer H.J."/>
            <person name="Moore B."/>
            <person name="Morris P."/>
            <person name="Phuntmart V."/>
            <person name="Puiu D."/>
            <person name="Shetty J."/>
            <person name="Stajich J.E."/>
            <person name="Tripathy S."/>
            <person name="Wawra S."/>
            <person name="van West P."/>
            <person name="Whitty B.R."/>
            <person name="Coutinho P.M."/>
            <person name="Henrissat B."/>
            <person name="Martin F."/>
            <person name="Thomas P.D."/>
            <person name="Tyler B.M."/>
            <person name="De Vries R.P."/>
            <person name="Kamoun S."/>
            <person name="Yandell M."/>
            <person name="Tisserat N."/>
            <person name="Buell C.R."/>
        </authorList>
    </citation>
    <scope>NUCLEOTIDE SEQUENCE</scope>
    <source>
        <strain evidence="2">DAOM:BR144</strain>
    </source>
</reference>
<reference evidence="2" key="2">
    <citation type="submission" date="2010-04" db="EMBL/GenBank/DDBJ databases">
        <authorList>
            <person name="Buell R."/>
            <person name="Hamilton J."/>
            <person name="Hostetler J."/>
        </authorList>
    </citation>
    <scope>NUCLEOTIDE SEQUENCE [LARGE SCALE GENOMIC DNA]</scope>
    <source>
        <strain evidence="2">DAOM:BR144</strain>
    </source>
</reference>
<reference evidence="1" key="3">
    <citation type="submission" date="2015-02" db="UniProtKB">
        <authorList>
            <consortium name="EnsemblProtists"/>
        </authorList>
    </citation>
    <scope>IDENTIFICATION</scope>
    <source>
        <strain evidence="1">DAOM BR144</strain>
    </source>
</reference>
<organism evidence="1 2">
    <name type="scientific">Globisporangium ultimum (strain ATCC 200006 / CBS 805.95 / DAOM BR144)</name>
    <name type="common">Pythium ultimum</name>
    <dbReference type="NCBI Taxonomy" id="431595"/>
    <lineage>
        <taxon>Eukaryota</taxon>
        <taxon>Sar</taxon>
        <taxon>Stramenopiles</taxon>
        <taxon>Oomycota</taxon>
        <taxon>Peronosporomycetes</taxon>
        <taxon>Pythiales</taxon>
        <taxon>Pythiaceae</taxon>
        <taxon>Globisporangium</taxon>
    </lineage>
</organism>
<dbReference type="CDD" id="cd22970">
    <property type="entry name" value="DD_NDKH5-like"/>
    <property type="match status" value="1"/>
</dbReference>
<dbReference type="Proteomes" id="UP000019132">
    <property type="component" value="Unassembled WGS sequence"/>
</dbReference>
<keyword evidence="2" id="KW-1185">Reference proteome</keyword>